<comment type="subcellular location">
    <subcellularLocation>
        <location evidence="1 7">Cell membrane</location>
        <topology evidence="1 7">Multi-pass membrane protein</topology>
    </subcellularLocation>
</comment>
<comment type="similarity">
    <text evidence="7">Belongs to the binding-protein-dependent transport system permease family.</text>
</comment>
<evidence type="ECO:0000256" key="1">
    <source>
        <dbReference type="ARBA" id="ARBA00004651"/>
    </source>
</evidence>
<keyword evidence="4 7" id="KW-0812">Transmembrane</keyword>
<keyword evidence="10" id="KW-1185">Reference proteome</keyword>
<dbReference type="PANTHER" id="PTHR30193">
    <property type="entry name" value="ABC TRANSPORTER PERMEASE PROTEIN"/>
    <property type="match status" value="1"/>
</dbReference>
<dbReference type="PANTHER" id="PTHR30193:SF1">
    <property type="entry name" value="ABC TRANSPORTER PERMEASE PROTEIN YESP-RELATED"/>
    <property type="match status" value="1"/>
</dbReference>
<feature type="transmembrane region" description="Helical" evidence="7">
    <location>
        <begin position="264"/>
        <end position="288"/>
    </location>
</feature>
<accession>A0ABW4JDC4</accession>
<dbReference type="InterPro" id="IPR035906">
    <property type="entry name" value="MetI-like_sf"/>
</dbReference>
<organism evidence="9 10">
    <name type="scientific">Alicyclobacillus fodiniaquatilis</name>
    <dbReference type="NCBI Taxonomy" id="1661150"/>
    <lineage>
        <taxon>Bacteria</taxon>
        <taxon>Bacillati</taxon>
        <taxon>Bacillota</taxon>
        <taxon>Bacilli</taxon>
        <taxon>Bacillales</taxon>
        <taxon>Alicyclobacillaceae</taxon>
        <taxon>Alicyclobacillus</taxon>
    </lineage>
</organism>
<reference evidence="10" key="1">
    <citation type="journal article" date="2019" name="Int. J. Syst. Evol. Microbiol.">
        <title>The Global Catalogue of Microorganisms (GCM) 10K type strain sequencing project: providing services to taxonomists for standard genome sequencing and annotation.</title>
        <authorList>
            <consortium name="The Broad Institute Genomics Platform"/>
            <consortium name="The Broad Institute Genome Sequencing Center for Infectious Disease"/>
            <person name="Wu L."/>
            <person name="Ma J."/>
        </authorList>
    </citation>
    <scope>NUCLEOTIDE SEQUENCE [LARGE SCALE GENOMIC DNA]</scope>
    <source>
        <strain evidence="10">CGMCC 1.12286</strain>
    </source>
</reference>
<comment type="caution">
    <text evidence="9">The sequence shown here is derived from an EMBL/GenBank/DDBJ whole genome shotgun (WGS) entry which is preliminary data.</text>
</comment>
<keyword evidence="3" id="KW-1003">Cell membrane</keyword>
<evidence type="ECO:0000256" key="3">
    <source>
        <dbReference type="ARBA" id="ARBA00022475"/>
    </source>
</evidence>
<evidence type="ECO:0000256" key="6">
    <source>
        <dbReference type="ARBA" id="ARBA00023136"/>
    </source>
</evidence>
<keyword evidence="5 7" id="KW-1133">Transmembrane helix</keyword>
<evidence type="ECO:0000313" key="10">
    <source>
        <dbReference type="Proteomes" id="UP001597079"/>
    </source>
</evidence>
<dbReference type="EMBL" id="JBHUCX010000020">
    <property type="protein sequence ID" value="MFD1674356.1"/>
    <property type="molecule type" value="Genomic_DNA"/>
</dbReference>
<feature type="transmembrane region" description="Helical" evidence="7">
    <location>
        <begin position="162"/>
        <end position="183"/>
    </location>
</feature>
<keyword evidence="6 7" id="KW-0472">Membrane</keyword>
<keyword evidence="2 7" id="KW-0813">Transport</keyword>
<dbReference type="RefSeq" id="WP_377942228.1">
    <property type="nucleotide sequence ID" value="NZ_JBHUCX010000020.1"/>
</dbReference>
<name>A0ABW4JDC4_9BACL</name>
<dbReference type="InterPro" id="IPR051393">
    <property type="entry name" value="ABC_transporter_permease"/>
</dbReference>
<feature type="transmembrane region" description="Helical" evidence="7">
    <location>
        <begin position="18"/>
        <end position="37"/>
    </location>
</feature>
<evidence type="ECO:0000256" key="7">
    <source>
        <dbReference type="RuleBase" id="RU363032"/>
    </source>
</evidence>
<proteinExistence type="inferred from homology"/>
<evidence type="ECO:0000256" key="4">
    <source>
        <dbReference type="ARBA" id="ARBA00022692"/>
    </source>
</evidence>
<dbReference type="Gene3D" id="1.10.3720.10">
    <property type="entry name" value="MetI-like"/>
    <property type="match status" value="1"/>
</dbReference>
<feature type="domain" description="ABC transmembrane type-1" evidence="8">
    <location>
        <begin position="75"/>
        <end position="288"/>
    </location>
</feature>
<dbReference type="Proteomes" id="UP001597079">
    <property type="component" value="Unassembled WGS sequence"/>
</dbReference>
<feature type="transmembrane region" description="Helical" evidence="7">
    <location>
        <begin position="79"/>
        <end position="100"/>
    </location>
</feature>
<evidence type="ECO:0000256" key="2">
    <source>
        <dbReference type="ARBA" id="ARBA00022448"/>
    </source>
</evidence>
<evidence type="ECO:0000256" key="5">
    <source>
        <dbReference type="ARBA" id="ARBA00022989"/>
    </source>
</evidence>
<feature type="transmembrane region" description="Helical" evidence="7">
    <location>
        <begin position="112"/>
        <end position="131"/>
    </location>
</feature>
<protein>
    <submittedName>
        <fullName evidence="9">Carbohydrate ABC transporter permease</fullName>
    </submittedName>
</protein>
<dbReference type="InterPro" id="IPR000515">
    <property type="entry name" value="MetI-like"/>
</dbReference>
<feature type="transmembrane region" description="Helical" evidence="7">
    <location>
        <begin position="236"/>
        <end position="258"/>
    </location>
</feature>
<dbReference type="Pfam" id="PF00528">
    <property type="entry name" value="BPD_transp_1"/>
    <property type="match status" value="1"/>
</dbReference>
<dbReference type="CDD" id="cd06261">
    <property type="entry name" value="TM_PBP2"/>
    <property type="match status" value="1"/>
</dbReference>
<evidence type="ECO:0000259" key="8">
    <source>
        <dbReference type="PROSITE" id="PS50928"/>
    </source>
</evidence>
<sequence length="300" mass="33639">MVSLIKDKRELRRMGKGLLFISPWLIGYLLFMAYPLLSSLYYSFTSYDVISPAHWVGLQNYIKILSSDTVFYQAIRNTLYFTIVSVVFGTIVSFAIALLLNKIRYFASIFRTVVFLPSVLPAVAGTILFVWVLNPSYGIVNAFLRLLHIPAPAWFSDPHWSIPGLVLMSAWTAGPWVIIYLSALQGLPEDVYEAAELDGCKPWTALFRITIPLLSPVIFFNVIMSVIGGLQTFTQGFIAGGLDGAPAGSLLFYGMYIYEQAFAFFNMGYASALAWILFIVTAICTAFVSRMLGRYTYYEN</sequence>
<gene>
    <name evidence="9" type="ORF">ACFSB2_06510</name>
</gene>
<dbReference type="PROSITE" id="PS50928">
    <property type="entry name" value="ABC_TM1"/>
    <property type="match status" value="1"/>
</dbReference>
<dbReference type="SUPFAM" id="SSF161098">
    <property type="entry name" value="MetI-like"/>
    <property type="match status" value="1"/>
</dbReference>
<evidence type="ECO:0000313" key="9">
    <source>
        <dbReference type="EMBL" id="MFD1674356.1"/>
    </source>
</evidence>
<feature type="transmembrane region" description="Helical" evidence="7">
    <location>
        <begin position="203"/>
        <end position="224"/>
    </location>
</feature>